<organism evidence="11 12">
    <name type="scientific">Diploptera punctata</name>
    <name type="common">Pacific beetle cockroach</name>
    <dbReference type="NCBI Taxonomy" id="6984"/>
    <lineage>
        <taxon>Eukaryota</taxon>
        <taxon>Metazoa</taxon>
        <taxon>Ecdysozoa</taxon>
        <taxon>Arthropoda</taxon>
        <taxon>Hexapoda</taxon>
        <taxon>Insecta</taxon>
        <taxon>Pterygota</taxon>
        <taxon>Neoptera</taxon>
        <taxon>Polyneoptera</taxon>
        <taxon>Dictyoptera</taxon>
        <taxon>Blattodea</taxon>
        <taxon>Blaberoidea</taxon>
        <taxon>Blaberidae</taxon>
        <taxon>Diplopterinae</taxon>
        <taxon>Diploptera</taxon>
    </lineage>
</organism>
<evidence type="ECO:0000256" key="8">
    <source>
        <dbReference type="ARBA" id="ARBA00023303"/>
    </source>
</evidence>
<gene>
    <name evidence="11" type="ORF">L9F63_009726</name>
</gene>
<dbReference type="CDD" id="cd00130">
    <property type="entry name" value="PAS"/>
    <property type="match status" value="1"/>
</dbReference>
<dbReference type="InterPro" id="IPR035965">
    <property type="entry name" value="PAS-like_dom_sf"/>
</dbReference>
<reference evidence="11" key="2">
    <citation type="submission" date="2023-05" db="EMBL/GenBank/DDBJ databases">
        <authorList>
            <person name="Fouks B."/>
        </authorList>
    </citation>
    <scope>NUCLEOTIDE SEQUENCE</scope>
    <source>
        <strain evidence="11">Stay&amp;Tobe</strain>
        <tissue evidence="11">Testes</tissue>
    </source>
</reference>
<proteinExistence type="predicted"/>
<keyword evidence="5" id="KW-1133">Transmembrane helix</keyword>
<comment type="caution">
    <text evidence="11">The sequence shown here is derived from an EMBL/GenBank/DDBJ whole genome shotgun (WGS) entry which is preliminary data.</text>
</comment>
<evidence type="ECO:0000313" key="12">
    <source>
        <dbReference type="Proteomes" id="UP001233999"/>
    </source>
</evidence>
<dbReference type="InterPro" id="IPR000700">
    <property type="entry name" value="PAS-assoc_C"/>
</dbReference>
<keyword evidence="4" id="KW-0851">Voltage-gated channel</keyword>
<dbReference type="GO" id="GO:0005249">
    <property type="term" value="F:voltage-gated potassium channel activity"/>
    <property type="evidence" value="ECO:0007669"/>
    <property type="project" value="TreeGrafter"/>
</dbReference>
<dbReference type="InterPro" id="IPR000014">
    <property type="entry name" value="PAS"/>
</dbReference>
<dbReference type="EMBL" id="JASPKZ010000461">
    <property type="protein sequence ID" value="KAJ9599984.1"/>
    <property type="molecule type" value="Genomic_DNA"/>
</dbReference>
<dbReference type="Proteomes" id="UP001233999">
    <property type="component" value="Unassembled WGS sequence"/>
</dbReference>
<dbReference type="GO" id="GO:0034702">
    <property type="term" value="C:monoatomic ion channel complex"/>
    <property type="evidence" value="ECO:0007669"/>
    <property type="project" value="UniProtKB-KW"/>
</dbReference>
<comment type="catalytic activity">
    <reaction evidence="9">
        <text>K(+)(in) = K(+)(out)</text>
        <dbReference type="Rhea" id="RHEA:29463"/>
        <dbReference type="ChEBI" id="CHEBI:29103"/>
    </reaction>
</comment>
<evidence type="ECO:0000256" key="3">
    <source>
        <dbReference type="ARBA" id="ARBA00022692"/>
    </source>
</evidence>
<keyword evidence="8" id="KW-0407">Ion channel</keyword>
<dbReference type="InterPro" id="IPR001610">
    <property type="entry name" value="PAC"/>
</dbReference>
<evidence type="ECO:0000256" key="7">
    <source>
        <dbReference type="ARBA" id="ARBA00023136"/>
    </source>
</evidence>
<dbReference type="PANTHER" id="PTHR10217:SF637">
    <property type="entry name" value="EAG-LIKE K[+] CHANNEL, ISOFORM A"/>
    <property type="match status" value="1"/>
</dbReference>
<sequence>LYKSGCRAAMINVRNYYSGDSNFVLGNAQVPALYPIVYCSDGFCELTGFARAQIMQKGCACKFLYGPDTAEDHKMQVEKALECKTELKLEVIFYKKNGTPFWCLLDIVPIKNEKREVVLFLASHKDITHTKMAELQICELYDSDANGNLDPEAPPANYGRRRSRAVLYQLSGHYKQDKIKTKLKLNNRLIKSIPHVACNAVKSTEYVVSNESRYTLWQYLQLEFMNALDRKTTWRDDLVAEKRIFETLPRTLLLYGRCRTLKTSIMFS</sequence>
<dbReference type="PROSITE" id="PS50113">
    <property type="entry name" value="PAC"/>
    <property type="match status" value="1"/>
</dbReference>
<name>A0AAD8ES07_DIPPU</name>
<reference evidence="11" key="1">
    <citation type="journal article" date="2023" name="IScience">
        <title>Live-bearing cockroach genome reveals convergent evolutionary mechanisms linked to viviparity in insects and beyond.</title>
        <authorList>
            <person name="Fouks B."/>
            <person name="Harrison M.C."/>
            <person name="Mikhailova A.A."/>
            <person name="Marchal E."/>
            <person name="English S."/>
            <person name="Carruthers M."/>
            <person name="Jennings E.C."/>
            <person name="Chiamaka E.L."/>
            <person name="Frigard R.A."/>
            <person name="Pippel M."/>
            <person name="Attardo G.M."/>
            <person name="Benoit J.B."/>
            <person name="Bornberg-Bauer E."/>
            <person name="Tobe S.S."/>
        </authorList>
    </citation>
    <scope>NUCLEOTIDE SEQUENCE</scope>
    <source>
        <strain evidence="11">Stay&amp;Tobe</strain>
    </source>
</reference>
<feature type="domain" description="PAC" evidence="10">
    <location>
        <begin position="87"/>
        <end position="139"/>
    </location>
</feature>
<evidence type="ECO:0000259" key="10">
    <source>
        <dbReference type="PROSITE" id="PS50113"/>
    </source>
</evidence>
<dbReference type="SMART" id="SM00086">
    <property type="entry name" value="PAC"/>
    <property type="match status" value="1"/>
</dbReference>
<keyword evidence="3" id="KW-0812">Transmembrane</keyword>
<evidence type="ECO:0000256" key="2">
    <source>
        <dbReference type="ARBA" id="ARBA00022448"/>
    </source>
</evidence>
<keyword evidence="6" id="KW-0406">Ion transport</keyword>
<keyword evidence="7" id="KW-0472">Membrane</keyword>
<dbReference type="AlphaFoldDB" id="A0AAD8ES07"/>
<comment type="subcellular location">
    <subcellularLocation>
        <location evidence="1">Membrane</location>
        <topology evidence="1">Multi-pass membrane protein</topology>
    </subcellularLocation>
</comment>
<accession>A0AAD8ES07</accession>
<evidence type="ECO:0000256" key="6">
    <source>
        <dbReference type="ARBA" id="ARBA00023065"/>
    </source>
</evidence>
<dbReference type="FunFam" id="3.30.450.20:FF:000001">
    <property type="entry name" value="Potassium voltage-gated channel subfamily H member 7"/>
    <property type="match status" value="1"/>
</dbReference>
<evidence type="ECO:0000313" key="11">
    <source>
        <dbReference type="EMBL" id="KAJ9599984.1"/>
    </source>
</evidence>
<dbReference type="NCBIfam" id="TIGR00229">
    <property type="entry name" value="sensory_box"/>
    <property type="match status" value="1"/>
</dbReference>
<dbReference type="GO" id="GO:0005886">
    <property type="term" value="C:plasma membrane"/>
    <property type="evidence" value="ECO:0007669"/>
    <property type="project" value="TreeGrafter"/>
</dbReference>
<evidence type="ECO:0000256" key="4">
    <source>
        <dbReference type="ARBA" id="ARBA00022882"/>
    </source>
</evidence>
<dbReference type="Pfam" id="PF13426">
    <property type="entry name" value="PAS_9"/>
    <property type="match status" value="1"/>
</dbReference>
<keyword evidence="2" id="KW-0813">Transport</keyword>
<feature type="non-terminal residue" evidence="11">
    <location>
        <position position="268"/>
    </location>
</feature>
<dbReference type="SUPFAM" id="SSF55785">
    <property type="entry name" value="PYP-like sensor domain (PAS domain)"/>
    <property type="match status" value="1"/>
</dbReference>
<evidence type="ECO:0000256" key="5">
    <source>
        <dbReference type="ARBA" id="ARBA00022989"/>
    </source>
</evidence>
<dbReference type="PANTHER" id="PTHR10217">
    <property type="entry name" value="VOLTAGE AND LIGAND GATED POTASSIUM CHANNEL"/>
    <property type="match status" value="1"/>
</dbReference>
<evidence type="ECO:0000256" key="1">
    <source>
        <dbReference type="ARBA" id="ARBA00004141"/>
    </source>
</evidence>
<dbReference type="GO" id="GO:0042391">
    <property type="term" value="P:regulation of membrane potential"/>
    <property type="evidence" value="ECO:0007669"/>
    <property type="project" value="TreeGrafter"/>
</dbReference>
<dbReference type="Gene3D" id="3.30.450.20">
    <property type="entry name" value="PAS domain"/>
    <property type="match status" value="1"/>
</dbReference>
<keyword evidence="12" id="KW-1185">Reference proteome</keyword>
<protein>
    <recommendedName>
        <fullName evidence="10">PAC domain-containing protein</fullName>
    </recommendedName>
</protein>
<dbReference type="InterPro" id="IPR050818">
    <property type="entry name" value="KCNH_animal-type"/>
</dbReference>
<feature type="non-terminal residue" evidence="11">
    <location>
        <position position="1"/>
    </location>
</feature>
<evidence type="ECO:0000256" key="9">
    <source>
        <dbReference type="ARBA" id="ARBA00034430"/>
    </source>
</evidence>